<dbReference type="PANTHER" id="PTHR45947">
    <property type="entry name" value="SULFOQUINOVOSYL TRANSFERASE SQD2"/>
    <property type="match status" value="1"/>
</dbReference>
<gene>
    <name evidence="2" type="ORF">IDH44_26265</name>
</gene>
<accession>A0A927C056</accession>
<keyword evidence="3" id="KW-1185">Reference proteome</keyword>
<dbReference type="PANTHER" id="PTHR45947:SF3">
    <property type="entry name" value="SULFOQUINOVOSYL TRANSFERASE SQD2"/>
    <property type="match status" value="1"/>
</dbReference>
<dbReference type="EMBL" id="JACXIZ010000102">
    <property type="protein sequence ID" value="MBD2848689.1"/>
    <property type="molecule type" value="Genomic_DNA"/>
</dbReference>
<sequence>MRILAVSHPCTTDVNQQFYAELEALGHEVHVLVPANLRTAYAPDGVQVKRWPAYAGTLEQRRVFASGSVPLHGYLTPLRPLMRRYAPEVLFVEEEPYAVSAWQAMRASRGLPMTRVVYSAQNIRKSYPPPFRWMEQYVLRAADAAAVVSEDVGAVLRAKQYSGRLLPFPLGVDTGQFRPLPETRARRRAELGAGDELVVGYVGRFVEEKGIRVLCAAAEQLAAQPAGQLGAPSCRFLFVGGGPLLGELRELERRHPRAVTVREGVSHGEVHEWMNAMDVLALPSLTMPGWKEQFGRVIVEAMACGLPVVGTDSGEIGRLLQATGGGWTVPERQPEALAAQLLGLAARQAERE</sequence>
<feature type="domain" description="Glycosyltransferase subfamily 4-like N-terminal" evidence="1">
    <location>
        <begin position="18"/>
        <end position="174"/>
    </location>
</feature>
<organism evidence="2 3">
    <name type="scientific">Paenibacillus sabuli</name>
    <dbReference type="NCBI Taxonomy" id="2772509"/>
    <lineage>
        <taxon>Bacteria</taxon>
        <taxon>Bacillati</taxon>
        <taxon>Bacillota</taxon>
        <taxon>Bacilli</taxon>
        <taxon>Bacillales</taxon>
        <taxon>Paenibacillaceae</taxon>
        <taxon>Paenibacillus</taxon>
    </lineage>
</organism>
<dbReference type="CDD" id="cd03801">
    <property type="entry name" value="GT4_PimA-like"/>
    <property type="match status" value="1"/>
</dbReference>
<dbReference type="Pfam" id="PF13692">
    <property type="entry name" value="Glyco_trans_1_4"/>
    <property type="match status" value="1"/>
</dbReference>
<reference evidence="2" key="1">
    <citation type="submission" date="2020-09" db="EMBL/GenBank/DDBJ databases">
        <title>A novel bacterium of genus Paenibacillus, isolated from South China Sea.</title>
        <authorList>
            <person name="Huang H."/>
            <person name="Mo K."/>
            <person name="Hu Y."/>
        </authorList>
    </citation>
    <scope>NUCLEOTIDE SEQUENCE</scope>
    <source>
        <strain evidence="2">IB182496</strain>
    </source>
</reference>
<feature type="non-terminal residue" evidence="2">
    <location>
        <position position="352"/>
    </location>
</feature>
<proteinExistence type="predicted"/>
<evidence type="ECO:0000313" key="2">
    <source>
        <dbReference type="EMBL" id="MBD2848689.1"/>
    </source>
</evidence>
<dbReference type="Proteomes" id="UP000621560">
    <property type="component" value="Unassembled WGS sequence"/>
</dbReference>
<evidence type="ECO:0000259" key="1">
    <source>
        <dbReference type="Pfam" id="PF13439"/>
    </source>
</evidence>
<dbReference type="SUPFAM" id="SSF53756">
    <property type="entry name" value="UDP-Glycosyltransferase/glycogen phosphorylase"/>
    <property type="match status" value="1"/>
</dbReference>
<dbReference type="InterPro" id="IPR028098">
    <property type="entry name" value="Glyco_trans_4-like_N"/>
</dbReference>
<evidence type="ECO:0000313" key="3">
    <source>
        <dbReference type="Proteomes" id="UP000621560"/>
    </source>
</evidence>
<name>A0A927C056_9BACL</name>
<dbReference type="InterPro" id="IPR050194">
    <property type="entry name" value="Glycosyltransferase_grp1"/>
</dbReference>
<dbReference type="Gene3D" id="3.40.50.2000">
    <property type="entry name" value="Glycogen Phosphorylase B"/>
    <property type="match status" value="2"/>
</dbReference>
<dbReference type="RefSeq" id="WP_190921783.1">
    <property type="nucleotide sequence ID" value="NZ_JACXIZ010000102.1"/>
</dbReference>
<protein>
    <submittedName>
        <fullName evidence="2">Glycosyltransferase family 4 protein</fullName>
    </submittedName>
</protein>
<comment type="caution">
    <text evidence="2">The sequence shown here is derived from an EMBL/GenBank/DDBJ whole genome shotgun (WGS) entry which is preliminary data.</text>
</comment>
<dbReference type="GO" id="GO:0016757">
    <property type="term" value="F:glycosyltransferase activity"/>
    <property type="evidence" value="ECO:0007669"/>
    <property type="project" value="TreeGrafter"/>
</dbReference>
<dbReference type="Pfam" id="PF13439">
    <property type="entry name" value="Glyco_transf_4"/>
    <property type="match status" value="1"/>
</dbReference>
<dbReference type="AlphaFoldDB" id="A0A927C056"/>